<feature type="region of interest" description="Disordered" evidence="1">
    <location>
        <begin position="1"/>
        <end position="26"/>
    </location>
</feature>
<feature type="compositionally biased region" description="Basic and acidic residues" evidence="1">
    <location>
        <begin position="1"/>
        <end position="25"/>
    </location>
</feature>
<dbReference type="InterPro" id="IPR043195">
    <property type="entry name" value="TTC12"/>
</dbReference>
<name>A0A803TX93_ANOCA</name>
<accession>A0A803TX93</accession>
<protein>
    <submittedName>
        <fullName evidence="2">Uncharacterized protein</fullName>
    </submittedName>
</protein>
<sequence length="126" mass="14576">KAIAETEKRLSSTKPKDGSKKKPQVDRTVVNTRAPVNIFSLLFYLSPYGFMAALEKDAEERARRRKENEAFANALKDKGNDAFSKGDYEAAIEKYTEGLKKQKDMPMLYTNRFFAAGRWYLRHKFQ</sequence>
<evidence type="ECO:0000313" key="3">
    <source>
        <dbReference type="Proteomes" id="UP000001646"/>
    </source>
</evidence>
<organism evidence="2 3">
    <name type="scientific">Anolis carolinensis</name>
    <name type="common">Green anole</name>
    <name type="synonym">American chameleon</name>
    <dbReference type="NCBI Taxonomy" id="28377"/>
    <lineage>
        <taxon>Eukaryota</taxon>
        <taxon>Metazoa</taxon>
        <taxon>Chordata</taxon>
        <taxon>Craniata</taxon>
        <taxon>Vertebrata</taxon>
        <taxon>Euteleostomi</taxon>
        <taxon>Lepidosauria</taxon>
        <taxon>Squamata</taxon>
        <taxon>Bifurcata</taxon>
        <taxon>Unidentata</taxon>
        <taxon>Episquamata</taxon>
        <taxon>Toxicofera</taxon>
        <taxon>Iguania</taxon>
        <taxon>Dactyloidae</taxon>
        <taxon>Anolis</taxon>
    </lineage>
</organism>
<evidence type="ECO:0000313" key="2">
    <source>
        <dbReference type="Ensembl" id="ENSACAP00000039833.1"/>
    </source>
</evidence>
<dbReference type="InterPro" id="IPR011990">
    <property type="entry name" value="TPR-like_helical_dom_sf"/>
</dbReference>
<evidence type="ECO:0000256" key="1">
    <source>
        <dbReference type="SAM" id="MobiDB-lite"/>
    </source>
</evidence>
<proteinExistence type="predicted"/>
<reference evidence="2" key="3">
    <citation type="submission" date="2025-09" db="UniProtKB">
        <authorList>
            <consortium name="Ensembl"/>
        </authorList>
    </citation>
    <scope>IDENTIFICATION</scope>
</reference>
<dbReference type="AlphaFoldDB" id="A0A803TX93"/>
<keyword evidence="3" id="KW-1185">Reference proteome</keyword>
<dbReference type="Ensembl" id="ENSACAT00000055096.1">
    <property type="protein sequence ID" value="ENSACAP00000039833.1"/>
    <property type="gene ID" value="ENSACAG00000008658.4"/>
</dbReference>
<dbReference type="PANTHER" id="PTHR46540:SF1">
    <property type="entry name" value="TETRATRICOPEPTIDE REPEAT PROTEIN 12"/>
    <property type="match status" value="1"/>
</dbReference>
<reference evidence="2" key="2">
    <citation type="submission" date="2025-08" db="UniProtKB">
        <authorList>
            <consortium name="Ensembl"/>
        </authorList>
    </citation>
    <scope>IDENTIFICATION</scope>
</reference>
<dbReference type="PANTHER" id="PTHR46540">
    <property type="entry name" value="TETRATRICOPEPTIDE REPEAT PROTEIN 12"/>
    <property type="match status" value="1"/>
</dbReference>
<dbReference type="SUPFAM" id="SSF48452">
    <property type="entry name" value="TPR-like"/>
    <property type="match status" value="1"/>
</dbReference>
<dbReference type="Bgee" id="ENSACAG00000008658">
    <property type="expression patterns" value="Expressed in ovary and 7 other cell types or tissues"/>
</dbReference>
<dbReference type="Proteomes" id="UP000001646">
    <property type="component" value="Unplaced"/>
</dbReference>
<reference evidence="2" key="1">
    <citation type="submission" date="2009-12" db="EMBL/GenBank/DDBJ databases">
        <title>The Genome Sequence of Anolis carolinensis (Green Anole Lizard).</title>
        <authorList>
            <consortium name="The Genome Sequencing Platform"/>
            <person name="Di Palma F."/>
            <person name="Alfoldi J."/>
            <person name="Heiman D."/>
            <person name="Young S."/>
            <person name="Grabherr M."/>
            <person name="Johnson J."/>
            <person name="Lander E.S."/>
            <person name="Lindblad-Toh K."/>
        </authorList>
    </citation>
    <scope>NUCLEOTIDE SEQUENCE [LARGE SCALE GENOMIC DNA]</scope>
    <source>
        <strain evidence="2">JBL SC #1</strain>
    </source>
</reference>
<dbReference type="Gene3D" id="1.25.40.10">
    <property type="entry name" value="Tetratricopeptide repeat domain"/>
    <property type="match status" value="1"/>
</dbReference>